<keyword evidence="6" id="KW-0482">Metalloprotease</keyword>
<dbReference type="WBParaSite" id="SVE_1329100.1">
    <property type="protein sequence ID" value="SVE_1329100.1"/>
    <property type="gene ID" value="SVE_1329100"/>
</dbReference>
<dbReference type="Proteomes" id="UP000035680">
    <property type="component" value="Unassembled WGS sequence"/>
</dbReference>
<keyword evidence="5" id="KW-0862">Zinc</keyword>
<keyword evidence="4" id="KW-0378">Hydrolase</keyword>
<dbReference type="PROSITE" id="PS00022">
    <property type="entry name" value="EGF_1"/>
    <property type="match status" value="1"/>
</dbReference>
<dbReference type="AlphaFoldDB" id="A0A0K0FS98"/>
<dbReference type="InterPro" id="IPR035914">
    <property type="entry name" value="Sperma_CUB_dom_sf"/>
</dbReference>
<dbReference type="GO" id="GO:0046872">
    <property type="term" value="F:metal ion binding"/>
    <property type="evidence" value="ECO:0007669"/>
    <property type="project" value="UniProtKB-KW"/>
</dbReference>
<evidence type="ECO:0000256" key="2">
    <source>
        <dbReference type="ARBA" id="ARBA00022670"/>
    </source>
</evidence>
<dbReference type="Gene3D" id="2.60.120.290">
    <property type="entry name" value="Spermadhesin, CUB domain"/>
    <property type="match status" value="1"/>
</dbReference>
<feature type="chain" id="PRO_5005330327" evidence="7">
    <location>
        <begin position="21"/>
        <end position="432"/>
    </location>
</feature>
<accession>A0A0K0FS98</accession>
<keyword evidence="2" id="KW-0645">Protease</keyword>
<proteinExistence type="predicted"/>
<evidence type="ECO:0000256" key="6">
    <source>
        <dbReference type="ARBA" id="ARBA00023049"/>
    </source>
</evidence>
<organism evidence="9 10">
    <name type="scientific">Strongyloides venezuelensis</name>
    <name type="common">Threadworm</name>
    <dbReference type="NCBI Taxonomy" id="75913"/>
    <lineage>
        <taxon>Eukaryota</taxon>
        <taxon>Metazoa</taxon>
        <taxon>Ecdysozoa</taxon>
        <taxon>Nematoda</taxon>
        <taxon>Chromadorea</taxon>
        <taxon>Rhabditida</taxon>
        <taxon>Tylenchina</taxon>
        <taxon>Panagrolaimomorpha</taxon>
        <taxon>Strongyloidoidea</taxon>
        <taxon>Strongyloididae</taxon>
        <taxon>Strongyloides</taxon>
    </lineage>
</organism>
<dbReference type="GO" id="GO:0006508">
    <property type="term" value="P:proteolysis"/>
    <property type="evidence" value="ECO:0007669"/>
    <property type="project" value="UniProtKB-KW"/>
</dbReference>
<feature type="signal peptide" evidence="7">
    <location>
        <begin position="1"/>
        <end position="20"/>
    </location>
</feature>
<dbReference type="InterPro" id="IPR000742">
    <property type="entry name" value="EGF"/>
</dbReference>
<name>A0A0K0FS98_STRVS</name>
<reference evidence="10" key="2">
    <citation type="submission" date="2015-08" db="UniProtKB">
        <authorList>
            <consortium name="WormBaseParasite"/>
        </authorList>
    </citation>
    <scope>IDENTIFICATION</scope>
</reference>
<dbReference type="InterPro" id="IPR001506">
    <property type="entry name" value="Peptidase_M12A"/>
</dbReference>
<dbReference type="InterPro" id="IPR024079">
    <property type="entry name" value="MetalloPept_cat_dom_sf"/>
</dbReference>
<sequence>MKKILIIILLFSLFITQCLIKAQKKPSLKTTKKTSVKRRPTTRKPTIKITTKKVIKPPTKTTARTTTKSTPKPTTIRIYTLRKIPPYAKDSIIYIYVPKTHYQKIAKIFGEISINAGVECLVNYRSPIKNKIGINFYEISKESNKLNISYDENIPTEVYLHKDDYQNTSRLLFYIGLSLGLITEFSTFDRQRYVEINYDNIKDDYKKYYDQIQGPITYRFSLFDFGSAMLSDQLFGSIDNKKPTYTFKYPYNKYQKLYDEKKTFSHNDYKHFTKFYSINNCSIDDNDCYNGGYIVNVCNQCICPSYFQGNRCKDLKISSGNCGFNRYSLATTELDFIAEKNLSGECYYTITASFGKRIKIVVETLILPNNKCSTDDDHLGILHRFDNGVEPLTICKNTTNLEIISETPKVYVHFKITKGPNLLVISFQEVDY</sequence>
<dbReference type="GO" id="GO:0004222">
    <property type="term" value="F:metalloendopeptidase activity"/>
    <property type="evidence" value="ECO:0007669"/>
    <property type="project" value="InterPro"/>
</dbReference>
<protein>
    <submittedName>
        <fullName evidence="10">Astacin domain-containing protein</fullName>
    </submittedName>
</protein>
<evidence type="ECO:0000256" key="4">
    <source>
        <dbReference type="ARBA" id="ARBA00022801"/>
    </source>
</evidence>
<dbReference type="SUPFAM" id="SSF49854">
    <property type="entry name" value="Spermadhesin, CUB domain"/>
    <property type="match status" value="1"/>
</dbReference>
<evidence type="ECO:0000313" key="10">
    <source>
        <dbReference type="WBParaSite" id="SVE_1329100.1"/>
    </source>
</evidence>
<keyword evidence="9" id="KW-1185">Reference proteome</keyword>
<dbReference type="Gene3D" id="3.40.390.10">
    <property type="entry name" value="Collagenase (Catalytic Domain)"/>
    <property type="match status" value="1"/>
</dbReference>
<feature type="domain" description="EGF-like" evidence="8">
    <location>
        <begin position="301"/>
        <end position="312"/>
    </location>
</feature>
<evidence type="ECO:0000256" key="1">
    <source>
        <dbReference type="ARBA" id="ARBA00022536"/>
    </source>
</evidence>
<keyword evidence="1" id="KW-0245">EGF-like domain</keyword>
<reference evidence="9" key="1">
    <citation type="submission" date="2014-07" db="EMBL/GenBank/DDBJ databases">
        <authorList>
            <person name="Martin A.A"/>
            <person name="De Silva N."/>
        </authorList>
    </citation>
    <scope>NUCLEOTIDE SEQUENCE</scope>
</reference>
<dbReference type="PANTHER" id="PTHR10127:SF780">
    <property type="entry name" value="METALLOENDOPEPTIDASE"/>
    <property type="match status" value="1"/>
</dbReference>
<evidence type="ECO:0000259" key="8">
    <source>
        <dbReference type="PROSITE" id="PS00022"/>
    </source>
</evidence>
<dbReference type="SUPFAM" id="SSF55486">
    <property type="entry name" value="Metalloproteases ('zincins'), catalytic domain"/>
    <property type="match status" value="1"/>
</dbReference>
<keyword evidence="7" id="KW-0732">Signal</keyword>
<evidence type="ECO:0000256" key="5">
    <source>
        <dbReference type="ARBA" id="ARBA00022833"/>
    </source>
</evidence>
<dbReference type="Pfam" id="PF01400">
    <property type="entry name" value="Astacin"/>
    <property type="match status" value="1"/>
</dbReference>
<dbReference type="PANTHER" id="PTHR10127">
    <property type="entry name" value="DISCOIDIN, CUB, EGF, LAMININ , AND ZINC METALLOPROTEASE DOMAIN CONTAINING"/>
    <property type="match status" value="1"/>
</dbReference>
<evidence type="ECO:0000256" key="3">
    <source>
        <dbReference type="ARBA" id="ARBA00022723"/>
    </source>
</evidence>
<keyword evidence="3" id="KW-0479">Metal-binding</keyword>
<evidence type="ECO:0000313" key="9">
    <source>
        <dbReference type="Proteomes" id="UP000035680"/>
    </source>
</evidence>
<evidence type="ECO:0000256" key="7">
    <source>
        <dbReference type="SAM" id="SignalP"/>
    </source>
</evidence>